<evidence type="ECO:0000313" key="3">
    <source>
        <dbReference type="Proteomes" id="UP000325577"/>
    </source>
</evidence>
<evidence type="ECO:0000256" key="1">
    <source>
        <dbReference type="SAM" id="Phobius"/>
    </source>
</evidence>
<protein>
    <submittedName>
        <fullName evidence="2">Uncharacterized protein</fullName>
    </submittedName>
</protein>
<evidence type="ECO:0000313" key="2">
    <source>
        <dbReference type="EMBL" id="KAA8521032.1"/>
    </source>
</evidence>
<name>A0A5J4ZUF9_9ASTE</name>
<feature type="transmembrane region" description="Helical" evidence="1">
    <location>
        <begin position="12"/>
        <end position="32"/>
    </location>
</feature>
<gene>
    <name evidence="2" type="ORF">F0562_011680</name>
</gene>
<dbReference type="Proteomes" id="UP000325577">
    <property type="component" value="Linkage Group LG5"/>
</dbReference>
<keyword evidence="1" id="KW-1133">Transmembrane helix</keyword>
<organism evidence="2 3">
    <name type="scientific">Nyssa sinensis</name>
    <dbReference type="NCBI Taxonomy" id="561372"/>
    <lineage>
        <taxon>Eukaryota</taxon>
        <taxon>Viridiplantae</taxon>
        <taxon>Streptophyta</taxon>
        <taxon>Embryophyta</taxon>
        <taxon>Tracheophyta</taxon>
        <taxon>Spermatophyta</taxon>
        <taxon>Magnoliopsida</taxon>
        <taxon>eudicotyledons</taxon>
        <taxon>Gunneridae</taxon>
        <taxon>Pentapetalae</taxon>
        <taxon>asterids</taxon>
        <taxon>Cornales</taxon>
        <taxon>Nyssaceae</taxon>
        <taxon>Nyssa</taxon>
    </lineage>
</organism>
<proteinExistence type="predicted"/>
<keyword evidence="1" id="KW-0812">Transmembrane</keyword>
<dbReference type="AlphaFoldDB" id="A0A5J4ZUF9"/>
<sequence length="131" mass="14735">MMVGWCDVNSLVKLLVSFCSVVFAPLLVLLCLSCAGMRYNEGIENISIRTLVWLQFSRLFHVLLWKYGSASSFVAWSPCYLSYAVGAAAAKQWGIVDPEVALGIWWLHCEKFPPSNGCCMIFCHFESKEDI</sequence>
<accession>A0A5J4ZUF9</accession>
<keyword evidence="1" id="KW-0472">Membrane</keyword>
<reference evidence="2 3" key="1">
    <citation type="submission" date="2019-09" db="EMBL/GenBank/DDBJ databases">
        <title>A chromosome-level genome assembly of the Chinese tupelo Nyssa sinensis.</title>
        <authorList>
            <person name="Yang X."/>
            <person name="Kang M."/>
            <person name="Yang Y."/>
            <person name="Xiong H."/>
            <person name="Wang M."/>
            <person name="Zhang Z."/>
            <person name="Wang Z."/>
            <person name="Wu H."/>
            <person name="Ma T."/>
            <person name="Liu J."/>
            <person name="Xi Z."/>
        </authorList>
    </citation>
    <scope>NUCLEOTIDE SEQUENCE [LARGE SCALE GENOMIC DNA]</scope>
    <source>
        <strain evidence="2">J267</strain>
        <tissue evidence="2">Leaf</tissue>
    </source>
</reference>
<dbReference type="EMBL" id="CM018048">
    <property type="protein sequence ID" value="KAA8521032.1"/>
    <property type="molecule type" value="Genomic_DNA"/>
</dbReference>
<keyword evidence="3" id="KW-1185">Reference proteome</keyword>